<dbReference type="Gene3D" id="3.30.1140.60">
    <property type="entry name" value="F-actin capping protein, alpha subunit"/>
    <property type="match status" value="1"/>
</dbReference>
<evidence type="ECO:0000313" key="7">
    <source>
        <dbReference type="EMBL" id="KAF7675797.1"/>
    </source>
</evidence>
<feature type="compositionally biased region" description="Low complexity" evidence="6">
    <location>
        <begin position="146"/>
        <end position="157"/>
    </location>
</feature>
<feature type="compositionally biased region" description="Polar residues" evidence="6">
    <location>
        <begin position="608"/>
        <end position="626"/>
    </location>
</feature>
<feature type="region of interest" description="Disordered" evidence="6">
    <location>
        <begin position="729"/>
        <end position="772"/>
    </location>
</feature>
<evidence type="ECO:0000256" key="2">
    <source>
        <dbReference type="ARBA" id="ARBA00014038"/>
    </source>
</evidence>
<dbReference type="RefSeq" id="XP_038786060.1">
    <property type="nucleotide sequence ID" value="XM_038931563.1"/>
</dbReference>
<dbReference type="InterPro" id="IPR017865">
    <property type="entry name" value="F-actin_cap_asu_CS"/>
</dbReference>
<protein>
    <recommendedName>
        <fullName evidence="2">F-actin-capping protein subunit alpha</fullName>
    </recommendedName>
</protein>
<feature type="region of interest" description="Disordered" evidence="6">
    <location>
        <begin position="865"/>
        <end position="910"/>
    </location>
</feature>
<sequence length="1348" mass="145337">MNMANALHHGWSAEVTGAGNGDGAFTAINQPSTQFPTPQSPIAAPIQQNQARRRATVHGRRRHNPAVAQYLGLGTASEPTHLEIYASLPATPASPPLKPTRNRTKLTALAAHGNTLDERHTNAEARATVNQRRVSESFRVTKPVRKSAASASKAPPSRTTQSAFIDDVRPQKPAADDEGTTLSDHVPTTQAYDVMHHRFASSETVQNVSQDTVAIRPVQYSVDVGLFILEDDDCDATEAGHVDLDLALQQHETLKSAEDDFDFDIDDDELLALIPEDGGTCSDLAKPTSKSHAQSYNTDNDRLCPTPGSCTDIPMMLEEVTTKTTSQQLSKKFTSPVTPTTRLYGNSGSAEIRTPIVRPPFPESVRDRSPIIGLSSNSLLRTCFRIGEVINQSCQASKSGKRIMIEMYARILASERTGTEQQFTFCDLFHARPPYIKGTYSAAIWKSVPLFEVVLPDSPYDAMLTAAMTPAIGSEGETTDSRSAAMMEPQPQLETTPPKTNSPKARSLSDSTPRLEPSPKFREPARMSKDDQTIVASPSTPRRPDFLSRGLSLQMPPRESPMPSPAHFAARVPLSPQLDSRNTYASPASVLPRRSRGAEFSRACTNLHHSTLPDQSSPDSSPTITQKGIKIPPRKPRSNSMLLDSPNVSLQGGWSHGDRTAPSSSVGSINMMGSEDSSSSSDEVDPLDPEDNDDPMIMTPQAKTNTLFPGLNAGNNGVFSNLFSPGGQPNFASMHRARLRKGRSRKSSSSASGHSSMASPGPASPPNGKDTGYFAREAAMRKAGSRRESLSLFANDLHISSGNDSGDEGGNMPQTPGVVRRVVSRRGNLLPKSRQFGRIRAELFEEAAPVDSEFRREAEIIRQVRESDTDLERPSGTAQSSPNLLPTVPGLDGPLEGVPEEGSESNMSLDGSTSKGLFGAFGSLHSGRNSVSNGFWGSRAAHTPPPSFPRAESSAMSEDMNMDSPTIGGGASRASTPGAMQPPTAAEALKKSNKRRRDDDFDEASIKRRAVSPGVSVHGSPVISQSPAQRDNSLWGTNTKASRETSISGQSHGERSNSGGSMSMTPTLGPKRIGLQAMSRTAALSSFVDSAPPGELVEVTKAIKSILGDESVQNELSPAFQKYNEEQYTTTKLPGGSTEVLVSEYNSLGDGRYYDIDTQSSFDFDHATGKASAVQSYVVESAHDDLLKSLNKSLSTHASEHYPKSSHGVFPVPSSPSSLAIITVANKYSPTNYWNGRWRSSYIYDTSSGSISGSIKVDVHYYEDGNVRLLTTKEVSLSAGGSANGSDIMRKIAAEEKKYQEDLNKAFGSLSEGAFKALRRQLPITRQKIEWEKISGYRLGQDIGGGRR</sequence>
<dbReference type="GeneID" id="62204741"/>
<feature type="compositionally biased region" description="Polar residues" evidence="6">
    <location>
        <begin position="1025"/>
        <end position="1064"/>
    </location>
</feature>
<dbReference type="PRINTS" id="PR00191">
    <property type="entry name" value="FACTINCAPA"/>
</dbReference>
<dbReference type="GO" id="GO:0003779">
    <property type="term" value="F:actin binding"/>
    <property type="evidence" value="ECO:0007669"/>
    <property type="project" value="UniProtKB-KW"/>
</dbReference>
<dbReference type="GO" id="GO:0008290">
    <property type="term" value="C:F-actin capping protein complex"/>
    <property type="evidence" value="ECO:0007669"/>
    <property type="project" value="InterPro"/>
</dbReference>
<dbReference type="GO" id="GO:0051016">
    <property type="term" value="P:barbed-end actin filament capping"/>
    <property type="evidence" value="ECO:0007669"/>
    <property type="project" value="InterPro"/>
</dbReference>
<dbReference type="SUPFAM" id="SSF90096">
    <property type="entry name" value="Subunits of heterodimeric actin filament capping protein Capz"/>
    <property type="match status" value="1"/>
</dbReference>
<organism evidence="7 8">
    <name type="scientific">Alternaria burnsii</name>
    <dbReference type="NCBI Taxonomy" id="1187904"/>
    <lineage>
        <taxon>Eukaryota</taxon>
        <taxon>Fungi</taxon>
        <taxon>Dikarya</taxon>
        <taxon>Ascomycota</taxon>
        <taxon>Pezizomycotina</taxon>
        <taxon>Dothideomycetes</taxon>
        <taxon>Pleosporomycetidae</taxon>
        <taxon>Pleosporales</taxon>
        <taxon>Pleosporineae</taxon>
        <taxon>Pleosporaceae</taxon>
        <taxon>Alternaria</taxon>
        <taxon>Alternaria sect. Alternaria</taxon>
    </lineage>
</organism>
<comment type="function">
    <text evidence="5">F-actin-capping proteins bind in a Ca(2+)-independent manner to the fast growing ends of actin filaments (barbed end) thereby blocking the exchange of subunits at these ends. Unlike other capping proteins (such as gelsolin and severin), these proteins do not sever actin filaments.</text>
</comment>
<keyword evidence="4" id="KW-0009">Actin-binding</keyword>
<reference evidence="7" key="2">
    <citation type="submission" date="2020-08" db="EMBL/GenBank/DDBJ databases">
        <title>Draft Genome Sequence of Cumin Blight Pathogen Alternaria burnsii.</title>
        <authorList>
            <person name="Feng Z."/>
        </authorList>
    </citation>
    <scope>NUCLEOTIDE SEQUENCE</scope>
    <source>
        <strain evidence="7">CBS107.38</strain>
    </source>
</reference>
<feature type="compositionally biased region" description="Basic and acidic residues" evidence="6">
    <location>
        <begin position="517"/>
        <end position="532"/>
    </location>
</feature>
<feature type="region of interest" description="Disordered" evidence="6">
    <location>
        <begin position="471"/>
        <end position="566"/>
    </location>
</feature>
<feature type="region of interest" description="Disordered" evidence="6">
    <location>
        <begin position="608"/>
        <end position="699"/>
    </location>
</feature>
<dbReference type="Proteomes" id="UP000596902">
    <property type="component" value="Unassembled WGS sequence"/>
</dbReference>
<dbReference type="PANTHER" id="PTHR42106">
    <property type="entry name" value="CHROMOSOME 10, WHOLE GENOME SHOTGUN SEQUENCE"/>
    <property type="match status" value="1"/>
</dbReference>
<feature type="compositionally biased region" description="Low complexity" evidence="6">
    <location>
        <begin position="747"/>
        <end position="769"/>
    </location>
</feature>
<comment type="caution">
    <text evidence="7">The sequence shown here is derived from an EMBL/GenBank/DDBJ whole genome shotgun (WGS) entry which is preliminary data.</text>
</comment>
<dbReference type="EMBL" id="JAAABM010000008">
    <property type="protein sequence ID" value="KAF7675797.1"/>
    <property type="molecule type" value="Genomic_DNA"/>
</dbReference>
<gene>
    <name evidence="7" type="ORF">GT037_006516</name>
</gene>
<dbReference type="InterPro" id="IPR042276">
    <property type="entry name" value="CapZ_alpha/beta_2"/>
</dbReference>
<feature type="compositionally biased region" description="Acidic residues" evidence="6">
    <location>
        <begin position="682"/>
        <end position="694"/>
    </location>
</feature>
<feature type="region of interest" description="Disordered" evidence="6">
    <location>
        <begin position="936"/>
        <end position="1064"/>
    </location>
</feature>
<feature type="region of interest" description="Disordered" evidence="6">
    <location>
        <begin position="131"/>
        <end position="183"/>
    </location>
</feature>
<reference evidence="7" key="1">
    <citation type="submission" date="2020-01" db="EMBL/GenBank/DDBJ databases">
        <authorList>
            <person name="Feng Z.H.Z."/>
        </authorList>
    </citation>
    <scope>NUCLEOTIDE SEQUENCE</scope>
    <source>
        <strain evidence="7">CBS107.38</strain>
    </source>
</reference>
<evidence type="ECO:0000256" key="4">
    <source>
        <dbReference type="ARBA" id="ARBA00023203"/>
    </source>
</evidence>
<dbReference type="InterPro" id="IPR042489">
    <property type="entry name" value="CapZ_alpha_1"/>
</dbReference>
<accession>A0A8H7B3P8</accession>
<feature type="region of interest" description="Disordered" evidence="6">
    <location>
        <begin position="22"/>
        <end position="48"/>
    </location>
</feature>
<evidence type="ECO:0000256" key="6">
    <source>
        <dbReference type="SAM" id="MobiDB-lite"/>
    </source>
</evidence>
<evidence type="ECO:0000256" key="3">
    <source>
        <dbReference type="ARBA" id="ARBA00022467"/>
    </source>
</evidence>
<comment type="similarity">
    <text evidence="1">Belongs to the F-actin-capping protein alpha subunit family.</text>
</comment>
<dbReference type="PROSITE" id="PS00748">
    <property type="entry name" value="F_ACTIN_CAPPING_A_1"/>
    <property type="match status" value="1"/>
</dbReference>
<feature type="region of interest" description="Disordered" evidence="6">
    <location>
        <begin position="578"/>
        <end position="597"/>
    </location>
</feature>
<dbReference type="InterPro" id="IPR002189">
    <property type="entry name" value="CapZ_alpha"/>
</dbReference>
<dbReference type="PROSITE" id="PS00749">
    <property type="entry name" value="F_ACTIN_CAPPING_A_2"/>
    <property type="match status" value="1"/>
</dbReference>
<dbReference type="InterPro" id="IPR037282">
    <property type="entry name" value="CapZ_alpha/beta"/>
</dbReference>
<dbReference type="Pfam" id="PF01267">
    <property type="entry name" value="F-actin_cap_A"/>
    <property type="match status" value="1"/>
</dbReference>
<feature type="compositionally biased region" description="Basic residues" evidence="6">
    <location>
        <begin position="735"/>
        <end position="746"/>
    </location>
</feature>
<keyword evidence="8" id="KW-1185">Reference proteome</keyword>
<evidence type="ECO:0000313" key="8">
    <source>
        <dbReference type="Proteomes" id="UP000596902"/>
    </source>
</evidence>
<feature type="compositionally biased region" description="Low complexity" evidence="6">
    <location>
        <begin position="30"/>
        <end position="41"/>
    </location>
</feature>
<feature type="compositionally biased region" description="Polar residues" evidence="6">
    <location>
        <begin position="492"/>
        <end position="512"/>
    </location>
</feature>
<proteinExistence type="inferred from homology"/>
<evidence type="ECO:0000256" key="5">
    <source>
        <dbReference type="ARBA" id="ARBA00025389"/>
    </source>
</evidence>
<keyword evidence="3" id="KW-0117">Actin capping</keyword>
<dbReference type="Gene3D" id="3.90.1150.210">
    <property type="entry name" value="F-actin capping protein, beta subunit"/>
    <property type="match status" value="1"/>
</dbReference>
<dbReference type="PANTHER" id="PTHR42106:SF1">
    <property type="match status" value="1"/>
</dbReference>
<feature type="compositionally biased region" description="Polar residues" evidence="6">
    <location>
        <begin position="638"/>
        <end position="652"/>
    </location>
</feature>
<name>A0A8H7B3P8_9PLEO</name>
<feature type="compositionally biased region" description="Low complexity" evidence="6">
    <location>
        <begin position="1011"/>
        <end position="1024"/>
    </location>
</feature>
<evidence type="ECO:0000256" key="1">
    <source>
        <dbReference type="ARBA" id="ARBA00010479"/>
    </source>
</evidence>
<dbReference type="FunFam" id="3.90.1150.210:FF:000003">
    <property type="entry name" value="F-actin-capping protein subunit alpha"/>
    <property type="match status" value="1"/>
</dbReference>